<organism evidence="1 2">
    <name type="scientific">Parthenolecanium corni</name>
    <dbReference type="NCBI Taxonomy" id="536013"/>
    <lineage>
        <taxon>Eukaryota</taxon>
        <taxon>Metazoa</taxon>
        <taxon>Ecdysozoa</taxon>
        <taxon>Arthropoda</taxon>
        <taxon>Hexapoda</taxon>
        <taxon>Insecta</taxon>
        <taxon>Pterygota</taxon>
        <taxon>Neoptera</taxon>
        <taxon>Paraneoptera</taxon>
        <taxon>Hemiptera</taxon>
        <taxon>Sternorrhyncha</taxon>
        <taxon>Coccoidea</taxon>
        <taxon>Coccidae</taxon>
        <taxon>Parthenolecanium</taxon>
    </lineage>
</organism>
<dbReference type="EMBL" id="JBBCAQ010000033">
    <property type="protein sequence ID" value="KAK7582694.1"/>
    <property type="molecule type" value="Genomic_DNA"/>
</dbReference>
<evidence type="ECO:0000313" key="1">
    <source>
        <dbReference type="EMBL" id="KAK7582694.1"/>
    </source>
</evidence>
<protein>
    <submittedName>
        <fullName evidence="1">Uncharacterized protein</fullName>
    </submittedName>
</protein>
<gene>
    <name evidence="1" type="ORF">V9T40_014139</name>
</gene>
<dbReference type="AlphaFoldDB" id="A0AAN9TDZ0"/>
<dbReference type="Proteomes" id="UP001367676">
    <property type="component" value="Unassembled WGS sequence"/>
</dbReference>
<keyword evidence="2" id="KW-1185">Reference proteome</keyword>
<proteinExistence type="predicted"/>
<sequence>MGKAAANVSTIFYSLNLKEKKVTKIAPTFGGFQKLAIIFANLDQFFSTFYGKRKQLNCNTQHTHVIGAVKMAIIDAFAANNTRASHTNTPTSIYVPRSSSSDTTTTVSQHHFLQCHHFHHLPPTSDEDDRRIIKRNMF</sequence>
<comment type="caution">
    <text evidence="1">The sequence shown here is derived from an EMBL/GenBank/DDBJ whole genome shotgun (WGS) entry which is preliminary data.</text>
</comment>
<accession>A0AAN9TDZ0</accession>
<name>A0AAN9TDZ0_9HEMI</name>
<evidence type="ECO:0000313" key="2">
    <source>
        <dbReference type="Proteomes" id="UP001367676"/>
    </source>
</evidence>
<reference evidence="1 2" key="1">
    <citation type="submission" date="2024-03" db="EMBL/GenBank/DDBJ databases">
        <title>Adaptation during the transition from Ophiocordyceps entomopathogen to insect associate is accompanied by gene loss and intensified selection.</title>
        <authorList>
            <person name="Ward C.M."/>
            <person name="Onetto C.A."/>
            <person name="Borneman A.R."/>
        </authorList>
    </citation>
    <scope>NUCLEOTIDE SEQUENCE [LARGE SCALE GENOMIC DNA]</scope>
    <source>
        <strain evidence="1">AWRI1</strain>
        <tissue evidence="1">Single Adult Female</tissue>
    </source>
</reference>